<feature type="domain" description="PDZ" evidence="11">
    <location>
        <begin position="301"/>
        <end position="363"/>
    </location>
</feature>
<reference evidence="12 13" key="1">
    <citation type="journal article" date="2013" name="PLoS ONE">
        <title>Genome-Wide Relatedness of Treponema pedis, from Gingiva and Necrotic Skin Lesions of Pigs, with the Human Oral Pathogen Treponema denticola.</title>
        <authorList>
            <person name="Svartstrom O."/>
            <person name="Mushtaq M."/>
            <person name="Pringle M."/>
            <person name="Segerman B."/>
        </authorList>
    </citation>
    <scope>NUCLEOTIDE SEQUENCE [LARGE SCALE GENOMIC DNA]</scope>
    <source>
        <strain evidence="12">T A4</strain>
    </source>
</reference>
<dbReference type="GO" id="GO:0006508">
    <property type="term" value="P:proteolysis"/>
    <property type="evidence" value="ECO:0007669"/>
    <property type="project" value="UniProtKB-KW"/>
</dbReference>
<dbReference type="OrthoDB" id="9758917at2"/>
<dbReference type="PATRIC" id="fig|1291379.3.peg.2173"/>
<dbReference type="NCBIfam" id="TIGR02037">
    <property type="entry name" value="degP_htrA_DO"/>
    <property type="match status" value="1"/>
</dbReference>
<dbReference type="Gene3D" id="2.30.42.10">
    <property type="match status" value="2"/>
</dbReference>
<dbReference type="PROSITE" id="PS50106">
    <property type="entry name" value="PDZ"/>
    <property type="match status" value="2"/>
</dbReference>
<accession>S5ZWC2</accession>
<dbReference type="GeneID" id="301090665"/>
<evidence type="ECO:0000256" key="10">
    <source>
        <dbReference type="PIRSR" id="PIRSR611782-2"/>
    </source>
</evidence>
<feature type="active site" description="Charge relay system" evidence="9">
    <location>
        <position position="245"/>
    </location>
</feature>
<keyword evidence="8" id="KW-0720">Serine protease</keyword>
<feature type="binding site" evidence="10">
    <location>
        <begin position="243"/>
        <end position="245"/>
    </location>
    <ligand>
        <name>substrate</name>
    </ligand>
</feature>
<dbReference type="SMART" id="SM00228">
    <property type="entry name" value="PDZ"/>
    <property type="match status" value="2"/>
</dbReference>
<evidence type="ECO:0000256" key="8">
    <source>
        <dbReference type="ARBA" id="ARBA00022825"/>
    </source>
</evidence>
<evidence type="ECO:0000256" key="6">
    <source>
        <dbReference type="ARBA" id="ARBA00022764"/>
    </source>
</evidence>
<sequence>MFQLKKKIPTATAILSILLLSVMFLSARCSSNPDNAATVFADSGANRQLSAGTVSALESLQRANRELTAMVLPSVVTIDVIEMRKTKNTIDGFPWFFFGQPQGERQNDSGQNEYKAEGLGSGVIVRKTGKTYYAITNQHVIGNATEISVILHNGDKINGKLVGADKRKDAALVSFEYEKELPVAKLGDSNTVQVGDLSYAIGAPLGYVSTVTSGIISAVGRSGGPNQSNINDFIQTDAAINQGNSGGPLVNIYGEVIGINTWIVSSSGGSQGLAFSIPINNLKKAIDDFISSGAVKYGWLGVQLSEINEDFKKQLGLKNFDGAFTAQVFLGSPADKGGIMPGDFIKEINSKKVKTTEELIRIIGDLQAGETAEFKLIRSGKEISLSIKIEERDEKTVADSSKLWPGFMPLPIDEKAVKRLELSKNQSGVIVSSIYQKSPAAVLSLQPGDIITKVNGKEIKTIEEFYTELGKNRGDIWFDFIREKHNLSTAKIKK</sequence>
<dbReference type="EMBL" id="CP004120">
    <property type="protein sequence ID" value="AGT44675.1"/>
    <property type="molecule type" value="Genomic_DNA"/>
</dbReference>
<keyword evidence="6" id="KW-0574">Periplasm</keyword>
<feature type="domain" description="PDZ" evidence="11">
    <location>
        <begin position="386"/>
        <end position="460"/>
    </location>
</feature>
<dbReference type="HOGENOM" id="CLU_020120_1_0_12"/>
<keyword evidence="5" id="KW-0677">Repeat</keyword>
<evidence type="ECO:0000256" key="3">
    <source>
        <dbReference type="ARBA" id="ARBA00022670"/>
    </source>
</evidence>
<dbReference type="SUPFAM" id="SSF50494">
    <property type="entry name" value="Trypsin-like serine proteases"/>
    <property type="match status" value="1"/>
</dbReference>
<evidence type="ECO:0000256" key="5">
    <source>
        <dbReference type="ARBA" id="ARBA00022737"/>
    </source>
</evidence>
<dbReference type="Gene3D" id="2.40.10.120">
    <property type="match status" value="1"/>
</dbReference>
<dbReference type="Proteomes" id="UP000015620">
    <property type="component" value="Chromosome"/>
</dbReference>
<feature type="active site" description="Charge relay system" evidence="9">
    <location>
        <position position="139"/>
    </location>
</feature>
<dbReference type="PRINTS" id="PR00834">
    <property type="entry name" value="PROTEASES2C"/>
</dbReference>
<dbReference type="InterPro" id="IPR011782">
    <property type="entry name" value="Pept_S1C_Do"/>
</dbReference>
<keyword evidence="4" id="KW-0732">Signal</keyword>
<dbReference type="Pfam" id="PF17820">
    <property type="entry name" value="PDZ_6"/>
    <property type="match status" value="1"/>
</dbReference>
<proteinExistence type="inferred from homology"/>
<keyword evidence="7" id="KW-0378">Hydrolase</keyword>
<keyword evidence="13" id="KW-1185">Reference proteome</keyword>
<dbReference type="InterPro" id="IPR009003">
    <property type="entry name" value="Peptidase_S1_PA"/>
</dbReference>
<dbReference type="InterPro" id="IPR001478">
    <property type="entry name" value="PDZ"/>
</dbReference>
<protein>
    <submittedName>
        <fullName evidence="12">Trypsin domain/PDZ</fullName>
    </submittedName>
</protein>
<evidence type="ECO:0000256" key="1">
    <source>
        <dbReference type="ARBA" id="ARBA00004418"/>
    </source>
</evidence>
<comment type="subcellular location">
    <subcellularLocation>
        <location evidence="1">Periplasm</location>
    </subcellularLocation>
</comment>
<dbReference type="SUPFAM" id="SSF50156">
    <property type="entry name" value="PDZ domain-like"/>
    <property type="match status" value="2"/>
</dbReference>
<evidence type="ECO:0000313" key="13">
    <source>
        <dbReference type="Proteomes" id="UP000015620"/>
    </source>
</evidence>
<gene>
    <name evidence="12" type="ORF">TPE_2201</name>
</gene>
<keyword evidence="3" id="KW-0645">Protease</keyword>
<dbReference type="AlphaFoldDB" id="S5ZWC2"/>
<evidence type="ECO:0000313" key="12">
    <source>
        <dbReference type="EMBL" id="AGT44675.1"/>
    </source>
</evidence>
<evidence type="ECO:0000259" key="11">
    <source>
        <dbReference type="PROSITE" id="PS50106"/>
    </source>
</evidence>
<evidence type="ECO:0000256" key="4">
    <source>
        <dbReference type="ARBA" id="ARBA00022729"/>
    </source>
</evidence>
<evidence type="ECO:0000256" key="7">
    <source>
        <dbReference type="ARBA" id="ARBA00022801"/>
    </source>
</evidence>
<dbReference type="InterPro" id="IPR036034">
    <property type="entry name" value="PDZ_sf"/>
</dbReference>
<name>S5ZWC2_9SPIR</name>
<organism evidence="12 13">
    <name type="scientific">Treponema pedis str. T A4</name>
    <dbReference type="NCBI Taxonomy" id="1291379"/>
    <lineage>
        <taxon>Bacteria</taxon>
        <taxon>Pseudomonadati</taxon>
        <taxon>Spirochaetota</taxon>
        <taxon>Spirochaetia</taxon>
        <taxon>Spirochaetales</taxon>
        <taxon>Treponemataceae</taxon>
        <taxon>Treponema</taxon>
    </lineage>
</organism>
<feature type="binding site" evidence="10">
    <location>
        <position position="169"/>
    </location>
    <ligand>
        <name>substrate</name>
    </ligand>
</feature>
<dbReference type="PANTHER" id="PTHR22939">
    <property type="entry name" value="SERINE PROTEASE FAMILY S1C HTRA-RELATED"/>
    <property type="match status" value="1"/>
</dbReference>
<dbReference type="STRING" id="1291379.TPE_2201"/>
<dbReference type="RefSeq" id="WP_020965971.1">
    <property type="nucleotide sequence ID" value="NC_022097.1"/>
</dbReference>
<dbReference type="InterPro" id="IPR041489">
    <property type="entry name" value="PDZ_6"/>
</dbReference>
<evidence type="ECO:0000256" key="2">
    <source>
        <dbReference type="ARBA" id="ARBA00010541"/>
    </source>
</evidence>
<feature type="binding site" evidence="10">
    <location>
        <position position="139"/>
    </location>
    <ligand>
        <name>substrate</name>
    </ligand>
</feature>
<dbReference type="PANTHER" id="PTHR22939:SF129">
    <property type="entry name" value="SERINE PROTEASE HTRA2, MITOCHONDRIAL"/>
    <property type="match status" value="1"/>
</dbReference>
<comment type="similarity">
    <text evidence="2">Belongs to the peptidase S1C family.</text>
</comment>
<dbReference type="Pfam" id="PF13365">
    <property type="entry name" value="Trypsin_2"/>
    <property type="match status" value="1"/>
</dbReference>
<dbReference type="GO" id="GO:0004252">
    <property type="term" value="F:serine-type endopeptidase activity"/>
    <property type="evidence" value="ECO:0007669"/>
    <property type="project" value="InterPro"/>
</dbReference>
<dbReference type="InterPro" id="IPR001940">
    <property type="entry name" value="Peptidase_S1C"/>
</dbReference>
<dbReference type="KEGG" id="tped:TPE_2201"/>
<evidence type="ECO:0000256" key="9">
    <source>
        <dbReference type="PIRSR" id="PIRSR611782-1"/>
    </source>
</evidence>
<dbReference type="Pfam" id="PF13180">
    <property type="entry name" value="PDZ_2"/>
    <property type="match status" value="1"/>
</dbReference>
<dbReference type="GO" id="GO:0042597">
    <property type="term" value="C:periplasmic space"/>
    <property type="evidence" value="ECO:0007669"/>
    <property type="project" value="UniProtKB-SubCell"/>
</dbReference>
<feature type="active site" description="Charge relay system" evidence="9">
    <location>
        <position position="169"/>
    </location>
</feature>